<name>A0ABX0UG99_9BACT</name>
<reference evidence="4 5" key="1">
    <citation type="submission" date="2020-03" db="EMBL/GenBank/DDBJ databases">
        <title>Genomic Encyclopedia of Type Strains, Phase IV (KMG-IV): sequencing the most valuable type-strain genomes for metagenomic binning, comparative biology and taxonomic classification.</title>
        <authorList>
            <person name="Goeker M."/>
        </authorList>
    </citation>
    <scope>NUCLEOTIDE SEQUENCE [LARGE SCALE GENOMIC DNA]</scope>
    <source>
        <strain evidence="4 5">DSM 102865</strain>
    </source>
</reference>
<dbReference type="RefSeq" id="WP_167268035.1">
    <property type="nucleotide sequence ID" value="NZ_JAASQJ010000001.1"/>
</dbReference>
<feature type="signal peptide" evidence="2">
    <location>
        <begin position="1"/>
        <end position="23"/>
    </location>
</feature>
<gene>
    <name evidence="4" type="ORF">FHS68_001178</name>
</gene>
<evidence type="ECO:0000259" key="3">
    <source>
        <dbReference type="PROSITE" id="PS51688"/>
    </source>
</evidence>
<dbReference type="Proteomes" id="UP001179181">
    <property type="component" value="Unassembled WGS sequence"/>
</dbReference>
<accession>A0ABX0UG99</accession>
<protein>
    <recommendedName>
        <fullName evidence="3">Peptidase S74 domain-containing protein</fullName>
    </recommendedName>
</protein>
<dbReference type="InterPro" id="IPR030392">
    <property type="entry name" value="S74_ICA"/>
</dbReference>
<organism evidence="4 5">
    <name type="scientific">Dyadobacter arcticus</name>
    <dbReference type="NCBI Taxonomy" id="1078754"/>
    <lineage>
        <taxon>Bacteria</taxon>
        <taxon>Pseudomonadati</taxon>
        <taxon>Bacteroidota</taxon>
        <taxon>Cytophagia</taxon>
        <taxon>Cytophagales</taxon>
        <taxon>Spirosomataceae</taxon>
        <taxon>Dyadobacter</taxon>
    </lineage>
</organism>
<keyword evidence="5" id="KW-1185">Reference proteome</keyword>
<keyword evidence="1" id="KW-0175">Coiled coil</keyword>
<evidence type="ECO:0000256" key="1">
    <source>
        <dbReference type="SAM" id="Coils"/>
    </source>
</evidence>
<comment type="caution">
    <text evidence="4">The sequence shown here is derived from an EMBL/GenBank/DDBJ whole genome shotgun (WGS) entry which is preliminary data.</text>
</comment>
<dbReference type="Pfam" id="PF13884">
    <property type="entry name" value="Peptidase_S74"/>
    <property type="match status" value="1"/>
</dbReference>
<feature type="coiled-coil region" evidence="1">
    <location>
        <begin position="398"/>
        <end position="432"/>
    </location>
</feature>
<feature type="domain" description="Peptidase S74" evidence="3">
    <location>
        <begin position="311"/>
        <end position="412"/>
    </location>
</feature>
<dbReference type="EMBL" id="JAASQJ010000001">
    <property type="protein sequence ID" value="NIJ52022.1"/>
    <property type="molecule type" value="Genomic_DNA"/>
</dbReference>
<evidence type="ECO:0000256" key="2">
    <source>
        <dbReference type="SAM" id="SignalP"/>
    </source>
</evidence>
<feature type="chain" id="PRO_5046364273" description="Peptidase S74 domain-containing protein" evidence="2">
    <location>
        <begin position="24"/>
        <end position="541"/>
    </location>
</feature>
<dbReference type="PROSITE" id="PS51688">
    <property type="entry name" value="ICA"/>
    <property type="match status" value="1"/>
</dbReference>
<evidence type="ECO:0000313" key="5">
    <source>
        <dbReference type="Proteomes" id="UP001179181"/>
    </source>
</evidence>
<keyword evidence="2" id="KW-0732">Signal</keyword>
<evidence type="ECO:0000313" key="4">
    <source>
        <dbReference type="EMBL" id="NIJ52022.1"/>
    </source>
</evidence>
<sequence length="541" mass="57255">MKKWHKTALVLMMIACSVEQMNAQGTQYGTGAGVGGQYRAFFGIDAGKVNTAKDNTFIGHQTGLANSAGASNTFVGSAAGLKNVAGNNNTFNGSYAGSSNDNGSENTFTGALAGFRNVSGVQNTFMGASAGIRNAQGSFNSFVGFEAGANNDDGKENAYFGSQSGRNSKFGLWNVFLGSKAGFNSDNSGANTFVGYESGYSSTGSQNTFIGTWAGKSNIKGDQNSSLGFSAGASNTSGRFNTYLGAWADGSPILENATAIGAFAKVTKDNCLVLGSSSAYVGIGISAPSYHLQLDYSDAAKLGSSTWTIWSDQRLKKDISDFTDGLDLLQQIKPVWFSYNGEAGIKTDKKFVGVIAQDMQKIAPYTVGSAVYQDSLGNKTEYLDYDANAVTYLLINSVKEQQVIIEQKEAKIQEVSAQVNELTKRLAQLERIVATGSPKSLNGNAAARQDGEPNENGVILLQNAPNGFSQKTSIKYFIPQSVKEALVNIYSVDGVKVNSYPVSQRGEGALEISATEFRSGVFVYDLITDGKSNGAKKMVVK</sequence>
<proteinExistence type="predicted"/>